<evidence type="ECO:0000313" key="2">
    <source>
        <dbReference type="Proteomes" id="UP000823775"/>
    </source>
</evidence>
<dbReference type="EMBL" id="JACEIK010000228">
    <property type="protein sequence ID" value="MCD7452915.1"/>
    <property type="molecule type" value="Genomic_DNA"/>
</dbReference>
<name>A0ABS8S3S1_DATST</name>
<organism evidence="1 2">
    <name type="scientific">Datura stramonium</name>
    <name type="common">Jimsonweed</name>
    <name type="synonym">Common thornapple</name>
    <dbReference type="NCBI Taxonomy" id="4076"/>
    <lineage>
        <taxon>Eukaryota</taxon>
        <taxon>Viridiplantae</taxon>
        <taxon>Streptophyta</taxon>
        <taxon>Embryophyta</taxon>
        <taxon>Tracheophyta</taxon>
        <taxon>Spermatophyta</taxon>
        <taxon>Magnoliopsida</taxon>
        <taxon>eudicotyledons</taxon>
        <taxon>Gunneridae</taxon>
        <taxon>Pentapetalae</taxon>
        <taxon>asterids</taxon>
        <taxon>lamiids</taxon>
        <taxon>Solanales</taxon>
        <taxon>Solanaceae</taxon>
        <taxon>Solanoideae</taxon>
        <taxon>Datureae</taxon>
        <taxon>Datura</taxon>
    </lineage>
</organism>
<comment type="caution">
    <text evidence="1">The sequence shown here is derived from an EMBL/GenBank/DDBJ whole genome shotgun (WGS) entry which is preliminary data.</text>
</comment>
<protein>
    <recommendedName>
        <fullName evidence="3">Galectin</fullName>
    </recommendedName>
</protein>
<keyword evidence="2" id="KW-1185">Reference proteome</keyword>
<dbReference type="Proteomes" id="UP000823775">
    <property type="component" value="Unassembled WGS sequence"/>
</dbReference>
<feature type="non-terminal residue" evidence="1">
    <location>
        <position position="1"/>
    </location>
</feature>
<sequence length="114" mass="12403">VCSTLPARSYENLHREEGENQNIHVKLGFTKERVILGNLSCHWGKGNEGFCHPISGNRGESSQFILKGKNLVVKLAFNGLVLEINVSACLSLSEEQLSDTPYTCTPALAYGPGV</sequence>
<proteinExistence type="predicted"/>
<evidence type="ECO:0008006" key="3">
    <source>
        <dbReference type="Google" id="ProtNLM"/>
    </source>
</evidence>
<accession>A0ABS8S3S1</accession>
<reference evidence="1 2" key="1">
    <citation type="journal article" date="2021" name="BMC Genomics">
        <title>Datura genome reveals duplications of psychoactive alkaloid biosynthetic genes and high mutation rate following tissue culture.</title>
        <authorList>
            <person name="Rajewski A."/>
            <person name="Carter-House D."/>
            <person name="Stajich J."/>
            <person name="Litt A."/>
        </authorList>
    </citation>
    <scope>NUCLEOTIDE SEQUENCE [LARGE SCALE GENOMIC DNA]</scope>
    <source>
        <strain evidence="1">AR-01</strain>
    </source>
</reference>
<gene>
    <name evidence="1" type="ORF">HAX54_018660</name>
</gene>
<evidence type="ECO:0000313" key="1">
    <source>
        <dbReference type="EMBL" id="MCD7452915.1"/>
    </source>
</evidence>